<name>A0A6G0XTB8_9STRA</name>
<dbReference type="InterPro" id="IPR003439">
    <property type="entry name" value="ABC_transporter-like_ATP-bd"/>
</dbReference>
<feature type="transmembrane region" description="Helical" evidence="8">
    <location>
        <begin position="563"/>
        <end position="585"/>
    </location>
</feature>
<comment type="subcellular location">
    <subcellularLocation>
        <location evidence="1">Membrane</location>
        <topology evidence="1">Multi-pass membrane protein</topology>
    </subcellularLocation>
</comment>
<dbReference type="InterPro" id="IPR013525">
    <property type="entry name" value="ABC2_TM"/>
</dbReference>
<dbReference type="SMART" id="SM00382">
    <property type="entry name" value="AAA"/>
    <property type="match status" value="1"/>
</dbReference>
<evidence type="ECO:0000256" key="5">
    <source>
        <dbReference type="ARBA" id="ARBA00022840"/>
    </source>
</evidence>
<dbReference type="InterPro" id="IPR027417">
    <property type="entry name" value="P-loop_NTPase"/>
</dbReference>
<evidence type="ECO:0000256" key="8">
    <source>
        <dbReference type="SAM" id="Phobius"/>
    </source>
</evidence>
<keyword evidence="7 8" id="KW-0472">Membrane</keyword>
<evidence type="ECO:0000256" key="3">
    <source>
        <dbReference type="ARBA" id="ARBA00022692"/>
    </source>
</evidence>
<feature type="transmembrane region" description="Helical" evidence="8">
    <location>
        <begin position="719"/>
        <end position="738"/>
    </location>
</feature>
<feature type="transmembrane region" description="Helical" evidence="8">
    <location>
        <begin position="597"/>
        <end position="619"/>
    </location>
</feature>
<dbReference type="Proteomes" id="UP000481153">
    <property type="component" value="Unassembled WGS sequence"/>
</dbReference>
<evidence type="ECO:0000256" key="2">
    <source>
        <dbReference type="ARBA" id="ARBA00022448"/>
    </source>
</evidence>
<dbReference type="PANTHER" id="PTHR19241">
    <property type="entry name" value="ATP-BINDING CASSETTE TRANSPORTER"/>
    <property type="match status" value="1"/>
</dbReference>
<evidence type="ECO:0000256" key="6">
    <source>
        <dbReference type="ARBA" id="ARBA00022989"/>
    </source>
</evidence>
<evidence type="ECO:0000256" key="4">
    <source>
        <dbReference type="ARBA" id="ARBA00022741"/>
    </source>
</evidence>
<feature type="transmembrane region" description="Helical" evidence="8">
    <location>
        <begin position="650"/>
        <end position="676"/>
    </location>
</feature>
<dbReference type="Gene3D" id="3.40.50.300">
    <property type="entry name" value="P-loop containing nucleotide triphosphate hydrolases"/>
    <property type="match status" value="1"/>
</dbReference>
<dbReference type="SUPFAM" id="SSF52540">
    <property type="entry name" value="P-loop containing nucleoside triphosphate hydrolases"/>
    <property type="match status" value="1"/>
</dbReference>
<feature type="domain" description="ABC transporter" evidence="9">
    <location>
        <begin position="232"/>
        <end position="477"/>
    </location>
</feature>
<proteinExistence type="predicted"/>
<reference evidence="10 11" key="1">
    <citation type="submission" date="2019-07" db="EMBL/GenBank/DDBJ databases">
        <title>Genomics analysis of Aphanomyces spp. identifies a new class of oomycete effector associated with host adaptation.</title>
        <authorList>
            <person name="Gaulin E."/>
        </authorList>
    </citation>
    <scope>NUCLEOTIDE SEQUENCE [LARGE SCALE GENOMIC DNA]</scope>
    <source>
        <strain evidence="10 11">ATCC 201684</strain>
    </source>
</reference>
<organism evidence="10 11">
    <name type="scientific">Aphanomyces euteiches</name>
    <dbReference type="NCBI Taxonomy" id="100861"/>
    <lineage>
        <taxon>Eukaryota</taxon>
        <taxon>Sar</taxon>
        <taxon>Stramenopiles</taxon>
        <taxon>Oomycota</taxon>
        <taxon>Saprolegniomycetes</taxon>
        <taxon>Saprolegniales</taxon>
        <taxon>Verrucalvaceae</taxon>
        <taxon>Aphanomyces</taxon>
    </lineage>
</organism>
<keyword evidence="11" id="KW-1185">Reference proteome</keyword>
<keyword evidence="2" id="KW-0813">Transport</keyword>
<dbReference type="EMBL" id="VJMJ01000012">
    <property type="protein sequence ID" value="KAF0743788.1"/>
    <property type="molecule type" value="Genomic_DNA"/>
</dbReference>
<evidence type="ECO:0000256" key="7">
    <source>
        <dbReference type="ARBA" id="ARBA00023136"/>
    </source>
</evidence>
<dbReference type="Pfam" id="PF19055">
    <property type="entry name" value="ABC2_membrane_7"/>
    <property type="match status" value="1"/>
</dbReference>
<dbReference type="Pfam" id="PF00005">
    <property type="entry name" value="ABC_tran"/>
    <property type="match status" value="1"/>
</dbReference>
<feature type="transmembrane region" description="Helical" evidence="8">
    <location>
        <begin position="96"/>
        <end position="114"/>
    </location>
</feature>
<keyword evidence="6 8" id="KW-1133">Transmembrane helix</keyword>
<evidence type="ECO:0000259" key="9">
    <source>
        <dbReference type="PROSITE" id="PS50893"/>
    </source>
</evidence>
<protein>
    <recommendedName>
        <fullName evidence="9">ABC transporter domain-containing protein</fullName>
    </recommendedName>
</protein>
<feature type="transmembrane region" description="Helical" evidence="8">
    <location>
        <begin position="66"/>
        <end position="84"/>
    </location>
</feature>
<dbReference type="InterPro" id="IPR003593">
    <property type="entry name" value="AAA+_ATPase"/>
</dbReference>
<feature type="transmembrane region" description="Helical" evidence="8">
    <location>
        <begin position="688"/>
        <end position="712"/>
    </location>
</feature>
<sequence length="839" mass="93224">MSNIAYTIEVRNIYIKQSYFRLYPAILYALSEGLIEVAATVVQVFLFTATSYWMCGFSSANHGMHYGFYYVVVFLNSICICQLFKCCGAMASSRTTGLISAAMFVFIELWIYWLNPASWAYRALFQNEFGSAMPAYDVLHPVLKLRMGNYYMALMGVSDDLAYKSRAVVYLCGFYIAMVSATSLAYHFLKHEKDHRKSNPRSNINVHASRHRRASVLHVADQFPVEFTPVTLSFRNLHYSVVLANKKSSDSKYKTLELLHNVHGHCRPHTLTALMGSSGAGKSTLLDVLAGRKNSGTVQGELFVNGRPLTKQDQRRFGYVEQTDMHCMKTTVDEAFAFSARLRLSESAQRNAANIIHSTVALLELGKDKHKRLTALSNEQLKRVTIGVELVANPSVLFLDEPTSGLDVHAAHIVMEAVKRIAAAGRTIVCTIHQPCQTLFELFDDLILLQTGGHQVYCGPIGVDSSDLLEHFASVPTLRRCNTTENPATFMLEVMTAHPQVDFAAVYALEQCGTGGTVIVKSIASGTTYRRGYTTSFSAQFRLIFLRTATKYWRTTEYSFGRLGANLFVSLLLGVLFASNGLAYSGDVDSQMGLVFIAPRFMGIIAVLTGTITFSTAILRAHMTAIGLPVVDAERAVFFRENASGMYAPLAYSLAFGLVELPYVALNAVVFVATFYNMVGLYQTSDAFGWFPLLFFCYTLYATYMGQVFVAALPNLRTATVVSAALNSVFSIFSGFFIHRPDIPVAWRFLHWISPLHYMMEGVMSTQFLQNPANISLGSKSTGPLSPQPVAVQAYVAKFFDGSISYDNRFLDLVAILVWIVSLRIFHALAMTFISHVTR</sequence>
<feature type="transmembrane region" description="Helical" evidence="8">
    <location>
        <begin position="167"/>
        <end position="189"/>
    </location>
</feature>
<comment type="caution">
    <text evidence="10">The sequence shown here is derived from an EMBL/GenBank/DDBJ whole genome shotgun (WGS) entry which is preliminary data.</text>
</comment>
<keyword evidence="3 8" id="KW-0812">Transmembrane</keyword>
<evidence type="ECO:0000313" key="10">
    <source>
        <dbReference type="EMBL" id="KAF0743788.1"/>
    </source>
</evidence>
<dbReference type="GO" id="GO:0140359">
    <property type="term" value="F:ABC-type transporter activity"/>
    <property type="evidence" value="ECO:0007669"/>
    <property type="project" value="InterPro"/>
</dbReference>
<dbReference type="GO" id="GO:0005524">
    <property type="term" value="F:ATP binding"/>
    <property type="evidence" value="ECO:0007669"/>
    <property type="project" value="UniProtKB-KW"/>
</dbReference>
<dbReference type="PROSITE" id="PS50893">
    <property type="entry name" value="ABC_TRANSPORTER_2"/>
    <property type="match status" value="1"/>
</dbReference>
<evidence type="ECO:0000256" key="1">
    <source>
        <dbReference type="ARBA" id="ARBA00004141"/>
    </source>
</evidence>
<keyword evidence="5" id="KW-0067">ATP-binding</keyword>
<feature type="transmembrane region" description="Helical" evidence="8">
    <location>
        <begin position="25"/>
        <end position="46"/>
    </location>
</feature>
<dbReference type="InterPro" id="IPR043926">
    <property type="entry name" value="ABCG_dom"/>
</dbReference>
<feature type="transmembrane region" description="Helical" evidence="8">
    <location>
        <begin position="813"/>
        <end position="834"/>
    </location>
</feature>
<evidence type="ECO:0000313" key="11">
    <source>
        <dbReference type="Proteomes" id="UP000481153"/>
    </source>
</evidence>
<accession>A0A6G0XTB8</accession>
<dbReference type="VEuPathDB" id="FungiDB:AeMF1_002678"/>
<dbReference type="AlphaFoldDB" id="A0A6G0XTB8"/>
<dbReference type="GO" id="GO:0016887">
    <property type="term" value="F:ATP hydrolysis activity"/>
    <property type="evidence" value="ECO:0007669"/>
    <property type="project" value="InterPro"/>
</dbReference>
<dbReference type="GO" id="GO:0016020">
    <property type="term" value="C:membrane"/>
    <property type="evidence" value="ECO:0007669"/>
    <property type="project" value="UniProtKB-SubCell"/>
</dbReference>
<dbReference type="Pfam" id="PF01061">
    <property type="entry name" value="ABC2_membrane"/>
    <property type="match status" value="2"/>
</dbReference>
<keyword evidence="4" id="KW-0547">Nucleotide-binding</keyword>
<gene>
    <name evidence="10" type="ORF">Ae201684_001439</name>
</gene>